<dbReference type="EMBL" id="OZ034815">
    <property type="protein sequence ID" value="CAL1366214.1"/>
    <property type="molecule type" value="Genomic_DNA"/>
</dbReference>
<dbReference type="InterPro" id="IPR017451">
    <property type="entry name" value="F-box-assoc_interact_dom"/>
</dbReference>
<dbReference type="Proteomes" id="UP001497516">
    <property type="component" value="Chromosome 2"/>
</dbReference>
<name>A0AAV2D3T7_9ROSI</name>
<reference evidence="2 3" key="1">
    <citation type="submission" date="2024-04" db="EMBL/GenBank/DDBJ databases">
        <authorList>
            <person name="Fracassetti M."/>
        </authorList>
    </citation>
    <scope>NUCLEOTIDE SEQUENCE [LARGE SCALE GENOMIC DNA]</scope>
</reference>
<dbReference type="PANTHER" id="PTHR31672">
    <property type="entry name" value="BNACNNG10540D PROTEIN"/>
    <property type="match status" value="1"/>
</dbReference>
<dbReference type="SUPFAM" id="SSF50965">
    <property type="entry name" value="Galactose oxidase, central domain"/>
    <property type="match status" value="1"/>
</dbReference>
<dbReference type="Pfam" id="PF07734">
    <property type="entry name" value="FBA_1"/>
    <property type="match status" value="1"/>
</dbReference>
<dbReference type="Pfam" id="PF00646">
    <property type="entry name" value="F-box"/>
    <property type="match status" value="1"/>
</dbReference>
<accession>A0AAV2D3T7</accession>
<evidence type="ECO:0000313" key="2">
    <source>
        <dbReference type="EMBL" id="CAL1366214.1"/>
    </source>
</evidence>
<gene>
    <name evidence="2" type="ORF">LTRI10_LOCUS10533</name>
</gene>
<evidence type="ECO:0000259" key="1">
    <source>
        <dbReference type="PROSITE" id="PS50181"/>
    </source>
</evidence>
<dbReference type="InterPro" id="IPR006527">
    <property type="entry name" value="F-box-assoc_dom_typ1"/>
</dbReference>
<dbReference type="InterPro" id="IPR036047">
    <property type="entry name" value="F-box-like_dom_sf"/>
</dbReference>
<organism evidence="2 3">
    <name type="scientific">Linum trigynum</name>
    <dbReference type="NCBI Taxonomy" id="586398"/>
    <lineage>
        <taxon>Eukaryota</taxon>
        <taxon>Viridiplantae</taxon>
        <taxon>Streptophyta</taxon>
        <taxon>Embryophyta</taxon>
        <taxon>Tracheophyta</taxon>
        <taxon>Spermatophyta</taxon>
        <taxon>Magnoliopsida</taxon>
        <taxon>eudicotyledons</taxon>
        <taxon>Gunneridae</taxon>
        <taxon>Pentapetalae</taxon>
        <taxon>rosids</taxon>
        <taxon>fabids</taxon>
        <taxon>Malpighiales</taxon>
        <taxon>Linaceae</taxon>
        <taxon>Linum</taxon>
    </lineage>
</organism>
<evidence type="ECO:0000313" key="3">
    <source>
        <dbReference type="Proteomes" id="UP001497516"/>
    </source>
</evidence>
<dbReference type="PANTHER" id="PTHR31672:SF10">
    <property type="entry name" value="F-BOX DOMAIN-CONTAINING PROTEIN"/>
    <property type="match status" value="1"/>
</dbReference>
<dbReference type="AlphaFoldDB" id="A0AAV2D3T7"/>
<dbReference type="SMART" id="SM00256">
    <property type="entry name" value="FBOX"/>
    <property type="match status" value="1"/>
</dbReference>
<feature type="domain" description="F-box" evidence="1">
    <location>
        <begin position="1"/>
        <end position="47"/>
    </location>
</feature>
<sequence length="396" mass="45785">MQKEIPADLQIHILQKLPLSGCIIRLRRVCRSWRALLSEPSFLRQKLSWPDEDADETSSDNSSSLTMMIENHDTDGIERARSVYSLYSCNALKRLREAADIPFNLHNYDITGCCGGLLCFYERRKRPAGARDAILWNPATKETKVLPPTLFNVPCKETWVPAVGLGFDRETNDYKVVRHIHYYVVEDDPQGFRLYYFVEVYSLRNDSWKEIDTGGYLESDDDPFDPIFSYSVEPQCYNGKLYWWRDSSSTEFVSFDMTKEVFEKVDVRNPKVRWDVCSLFVLPSQEDSLVAICSVGRDESLEVWALLKLWVPESWTKLLVVPAVTHLQDLCGMSGNFLFCYYRDIGIVDPTRRIFVAYHLVTGEAIELDMSLPYQIMNYVPSRVSLTKKKNSSDFD</sequence>
<keyword evidence="3" id="KW-1185">Reference proteome</keyword>
<dbReference type="Gene3D" id="1.20.1280.50">
    <property type="match status" value="1"/>
</dbReference>
<dbReference type="InterPro" id="IPR050796">
    <property type="entry name" value="SCF_F-box_component"/>
</dbReference>
<dbReference type="InterPro" id="IPR011043">
    <property type="entry name" value="Gal_Oxase/kelch_b-propeller"/>
</dbReference>
<protein>
    <recommendedName>
        <fullName evidence="1">F-box domain-containing protein</fullName>
    </recommendedName>
</protein>
<dbReference type="SUPFAM" id="SSF81383">
    <property type="entry name" value="F-box domain"/>
    <property type="match status" value="1"/>
</dbReference>
<dbReference type="NCBIfam" id="TIGR01640">
    <property type="entry name" value="F_box_assoc_1"/>
    <property type="match status" value="1"/>
</dbReference>
<dbReference type="InterPro" id="IPR001810">
    <property type="entry name" value="F-box_dom"/>
</dbReference>
<dbReference type="PROSITE" id="PS50181">
    <property type="entry name" value="FBOX"/>
    <property type="match status" value="1"/>
</dbReference>
<proteinExistence type="predicted"/>